<protein>
    <submittedName>
        <fullName evidence="1">Uncharacterized protein</fullName>
    </submittedName>
</protein>
<comment type="caution">
    <text evidence="1">The sequence shown here is derived from an EMBL/GenBank/DDBJ whole genome shotgun (WGS) entry which is preliminary data.</text>
</comment>
<reference evidence="1 2" key="1">
    <citation type="submission" date="2020-05" db="EMBL/GenBank/DDBJ databases">
        <title>MicrobeNet Type strains.</title>
        <authorList>
            <person name="Nicholson A.C."/>
        </authorList>
    </citation>
    <scope>NUCLEOTIDE SEQUENCE [LARGE SCALE GENOMIC DNA]</scope>
    <source>
        <strain evidence="1 2">ATCC 700815</strain>
    </source>
</reference>
<gene>
    <name evidence="1" type="ORF">HLB16_26570</name>
</gene>
<dbReference type="EMBL" id="JABEMD010000123">
    <property type="protein sequence ID" value="NNH14407.1"/>
    <property type="molecule type" value="Genomic_DNA"/>
</dbReference>
<name>A0A849BPK6_9BURK</name>
<accession>A0A849BPK6</accession>
<dbReference type="AlphaFoldDB" id="A0A849BPK6"/>
<sequence>RALLSRAAPSAQQAEPDGIACSSCGLTMQQSRMLAEQPAEEARGVDVVTHAKIVANCLMAAKQILGDHWNGACDDALTHADTLVALLAAPAAGTGHGKPFGWASASNGNYFTRSERIAKRIGGLVPVYTAPQAATGAQGLIALLREARGVVERQWDESNTAADHDLLQRIDAALAASKEGA</sequence>
<evidence type="ECO:0000313" key="2">
    <source>
        <dbReference type="Proteomes" id="UP000542973"/>
    </source>
</evidence>
<evidence type="ECO:0000313" key="1">
    <source>
        <dbReference type="EMBL" id="NNH14407.1"/>
    </source>
</evidence>
<feature type="non-terminal residue" evidence="1">
    <location>
        <position position="1"/>
    </location>
</feature>
<dbReference type="RefSeq" id="WP_170266052.1">
    <property type="nucleotide sequence ID" value="NZ_JABEMD010000123.1"/>
</dbReference>
<dbReference type="Proteomes" id="UP000542973">
    <property type="component" value="Unassembled WGS sequence"/>
</dbReference>
<organism evidence="1 2">
    <name type="scientific">Cupriavidus gilardii</name>
    <dbReference type="NCBI Taxonomy" id="82541"/>
    <lineage>
        <taxon>Bacteria</taxon>
        <taxon>Pseudomonadati</taxon>
        <taxon>Pseudomonadota</taxon>
        <taxon>Betaproteobacteria</taxon>
        <taxon>Burkholderiales</taxon>
        <taxon>Burkholderiaceae</taxon>
        <taxon>Cupriavidus</taxon>
    </lineage>
</organism>
<proteinExistence type="predicted"/>